<feature type="non-terminal residue" evidence="1">
    <location>
        <position position="1"/>
    </location>
</feature>
<accession>A0AA38U4P7</accession>
<organism evidence="1 2">
    <name type="scientific">Lentinula raphanica</name>
    <dbReference type="NCBI Taxonomy" id="153919"/>
    <lineage>
        <taxon>Eukaryota</taxon>
        <taxon>Fungi</taxon>
        <taxon>Dikarya</taxon>
        <taxon>Basidiomycota</taxon>
        <taxon>Agaricomycotina</taxon>
        <taxon>Agaricomycetes</taxon>
        <taxon>Agaricomycetidae</taxon>
        <taxon>Agaricales</taxon>
        <taxon>Marasmiineae</taxon>
        <taxon>Omphalotaceae</taxon>
        <taxon>Lentinula</taxon>
    </lineage>
</organism>
<dbReference type="EMBL" id="MU807000">
    <property type="protein sequence ID" value="KAJ3832319.1"/>
    <property type="molecule type" value="Genomic_DNA"/>
</dbReference>
<gene>
    <name evidence="1" type="ORF">F5878DRAFT_512792</name>
</gene>
<proteinExistence type="predicted"/>
<reference evidence="1" key="1">
    <citation type="submission" date="2022-08" db="EMBL/GenBank/DDBJ databases">
        <authorList>
            <consortium name="DOE Joint Genome Institute"/>
            <person name="Min B."/>
            <person name="Riley R."/>
            <person name="Sierra-Patev S."/>
            <person name="Naranjo-Ortiz M."/>
            <person name="Looney B."/>
            <person name="Konkel Z."/>
            <person name="Slot J.C."/>
            <person name="Sakamoto Y."/>
            <person name="Steenwyk J.L."/>
            <person name="Rokas A."/>
            <person name="Carro J."/>
            <person name="Camarero S."/>
            <person name="Ferreira P."/>
            <person name="Molpeceres G."/>
            <person name="Ruiz-Duenas F.J."/>
            <person name="Serrano A."/>
            <person name="Henrissat B."/>
            <person name="Drula E."/>
            <person name="Hughes K.W."/>
            <person name="Mata J.L."/>
            <person name="Ishikawa N.K."/>
            <person name="Vargas-Isla R."/>
            <person name="Ushijima S."/>
            <person name="Smith C.A."/>
            <person name="Ahrendt S."/>
            <person name="Andreopoulos W."/>
            <person name="He G."/>
            <person name="Labutti K."/>
            <person name="Lipzen A."/>
            <person name="Ng V."/>
            <person name="Sandor L."/>
            <person name="Barry K."/>
            <person name="Martinez A.T."/>
            <person name="Xiao Y."/>
            <person name="Gibbons J.G."/>
            <person name="Terashima K."/>
            <person name="Hibbett D.S."/>
            <person name="Grigoriev I.V."/>
        </authorList>
    </citation>
    <scope>NUCLEOTIDE SEQUENCE</scope>
    <source>
        <strain evidence="1">TFB9207</strain>
    </source>
</reference>
<keyword evidence="2" id="KW-1185">Reference proteome</keyword>
<dbReference type="Proteomes" id="UP001163846">
    <property type="component" value="Unassembled WGS sequence"/>
</dbReference>
<evidence type="ECO:0000313" key="1">
    <source>
        <dbReference type="EMBL" id="KAJ3832319.1"/>
    </source>
</evidence>
<protein>
    <submittedName>
        <fullName evidence="1">Uncharacterized protein</fullName>
    </submittedName>
</protein>
<evidence type="ECO:0000313" key="2">
    <source>
        <dbReference type="Proteomes" id="UP001163846"/>
    </source>
</evidence>
<dbReference type="AlphaFoldDB" id="A0AA38U4P7"/>
<feature type="non-terminal residue" evidence="1">
    <location>
        <position position="58"/>
    </location>
</feature>
<sequence>IVLTFANALHTPNVSYNLISISKMDALGYKILFGNGVAKFFSPAGTHFLMGCGSGGLY</sequence>
<comment type="caution">
    <text evidence="1">The sequence shown here is derived from an EMBL/GenBank/DDBJ whole genome shotgun (WGS) entry which is preliminary data.</text>
</comment>
<name>A0AA38U4P7_9AGAR</name>